<gene>
    <name evidence="2" type="ORF">L0U88_11790</name>
</gene>
<dbReference type="Gene3D" id="3.10.450.360">
    <property type="match status" value="1"/>
</dbReference>
<evidence type="ECO:0008006" key="4">
    <source>
        <dbReference type="Google" id="ProtNLM"/>
    </source>
</evidence>
<dbReference type="Proteomes" id="UP001200145">
    <property type="component" value="Unassembled WGS sequence"/>
</dbReference>
<name>A0ABS9BI92_9BACT</name>
<keyword evidence="3" id="KW-1185">Reference proteome</keyword>
<proteinExistence type="predicted"/>
<reference evidence="2 3" key="1">
    <citation type="submission" date="2022-01" db="EMBL/GenBank/DDBJ databases">
        <title>Flavihumibacter sp. nov., isolated from sediment of a river.</title>
        <authorList>
            <person name="Liu H."/>
        </authorList>
    </citation>
    <scope>NUCLEOTIDE SEQUENCE [LARGE SCALE GENOMIC DNA]</scope>
    <source>
        <strain evidence="2 3">RY-1</strain>
    </source>
</reference>
<evidence type="ECO:0000256" key="1">
    <source>
        <dbReference type="SAM" id="SignalP"/>
    </source>
</evidence>
<comment type="caution">
    <text evidence="2">The sequence shown here is derived from an EMBL/GenBank/DDBJ whole genome shotgun (WGS) entry which is preliminary data.</text>
</comment>
<accession>A0ABS9BI92</accession>
<dbReference type="EMBL" id="JAKEVY010000003">
    <property type="protein sequence ID" value="MCF1715310.1"/>
    <property type="molecule type" value="Genomic_DNA"/>
</dbReference>
<organism evidence="2 3">
    <name type="scientific">Flavihumibacter fluminis</name>
    <dbReference type="NCBI Taxonomy" id="2909236"/>
    <lineage>
        <taxon>Bacteria</taxon>
        <taxon>Pseudomonadati</taxon>
        <taxon>Bacteroidota</taxon>
        <taxon>Chitinophagia</taxon>
        <taxon>Chitinophagales</taxon>
        <taxon>Chitinophagaceae</taxon>
        <taxon>Flavihumibacter</taxon>
    </lineage>
</organism>
<feature type="chain" id="PRO_5046190670" description="PepSY-like beta-lactamase-inhibitor" evidence="1">
    <location>
        <begin position="21"/>
        <end position="149"/>
    </location>
</feature>
<evidence type="ECO:0000313" key="2">
    <source>
        <dbReference type="EMBL" id="MCF1715310.1"/>
    </source>
</evidence>
<feature type="signal peptide" evidence="1">
    <location>
        <begin position="1"/>
        <end position="20"/>
    </location>
</feature>
<sequence>MKKFMTTLVVVTLSLTSLFANNSKNRNNVDERVEKSFKKEFASAQQESWSRVNNLNKVQFTMNGQVLFAYLDDEGTLVGVYRNILSTQLPISLMTEIKEEYSNYWISTLFEVANEGVTTYYITLENADHQLVLKSENSASWTTFSKTRK</sequence>
<protein>
    <recommendedName>
        <fullName evidence="4">PepSY-like beta-lactamase-inhibitor</fullName>
    </recommendedName>
</protein>
<dbReference type="RefSeq" id="WP_234866266.1">
    <property type="nucleotide sequence ID" value="NZ_JAKEVY010000003.1"/>
</dbReference>
<dbReference type="SUPFAM" id="SSF160574">
    <property type="entry name" value="BT0923-like"/>
    <property type="match status" value="1"/>
</dbReference>
<keyword evidence="1" id="KW-0732">Signal</keyword>
<evidence type="ECO:0000313" key="3">
    <source>
        <dbReference type="Proteomes" id="UP001200145"/>
    </source>
</evidence>